<feature type="domain" description="Histidine kinase" evidence="18">
    <location>
        <begin position="416"/>
        <end position="633"/>
    </location>
</feature>
<keyword evidence="13" id="KW-0902">Two-component regulatory system</keyword>
<evidence type="ECO:0000256" key="17">
    <source>
        <dbReference type="SAM" id="Phobius"/>
    </source>
</evidence>
<keyword evidence="12 17" id="KW-1133">Transmembrane helix</keyword>
<comment type="subcellular location">
    <subcellularLocation>
        <location evidence="2">Cell inner membrane</location>
        <topology evidence="2">Multi-pass membrane protein</topology>
    </subcellularLocation>
</comment>
<evidence type="ECO:0000256" key="2">
    <source>
        <dbReference type="ARBA" id="ARBA00004429"/>
    </source>
</evidence>
<dbReference type="Gene3D" id="1.20.58.920">
    <property type="match status" value="1"/>
</dbReference>
<evidence type="ECO:0000256" key="7">
    <source>
        <dbReference type="ARBA" id="ARBA00022679"/>
    </source>
</evidence>
<evidence type="ECO:0000256" key="9">
    <source>
        <dbReference type="ARBA" id="ARBA00022741"/>
    </source>
</evidence>
<dbReference type="EMBL" id="JAEMNX010000044">
    <property type="protein sequence ID" value="MBJ7540018.1"/>
    <property type="molecule type" value="Genomic_DNA"/>
</dbReference>
<dbReference type="InterPro" id="IPR036890">
    <property type="entry name" value="HATPase_C_sf"/>
</dbReference>
<evidence type="ECO:0000256" key="4">
    <source>
        <dbReference type="ARBA" id="ARBA00022475"/>
    </source>
</evidence>
<evidence type="ECO:0000256" key="3">
    <source>
        <dbReference type="ARBA" id="ARBA00012438"/>
    </source>
</evidence>
<evidence type="ECO:0000256" key="1">
    <source>
        <dbReference type="ARBA" id="ARBA00000085"/>
    </source>
</evidence>
<evidence type="ECO:0000256" key="14">
    <source>
        <dbReference type="ARBA" id="ARBA00023136"/>
    </source>
</evidence>
<proteinExistence type="predicted"/>
<keyword evidence="4" id="KW-1003">Cell membrane</keyword>
<dbReference type="InterPro" id="IPR038188">
    <property type="entry name" value="TorS_sensor_sf"/>
</dbReference>
<protein>
    <recommendedName>
        <fullName evidence="15">C4-dicarboxylate transport sensor protein DctB</fullName>
        <ecNumber evidence="3">2.7.13.3</ecNumber>
    </recommendedName>
</protein>
<dbReference type="Gene3D" id="1.10.287.130">
    <property type="match status" value="1"/>
</dbReference>
<keyword evidence="9" id="KW-0547">Nucleotide-binding</keyword>
<evidence type="ECO:0000256" key="13">
    <source>
        <dbReference type="ARBA" id="ARBA00023012"/>
    </source>
</evidence>
<dbReference type="SMART" id="SM00387">
    <property type="entry name" value="HATPase_c"/>
    <property type="match status" value="1"/>
</dbReference>
<dbReference type="AlphaFoldDB" id="A0A934JU56"/>
<dbReference type="Pfam" id="PF02518">
    <property type="entry name" value="HATPase_c"/>
    <property type="match status" value="1"/>
</dbReference>
<comment type="caution">
    <text evidence="20">The sequence shown here is derived from an EMBL/GenBank/DDBJ whole genome shotgun (WGS) entry which is preliminary data.</text>
</comment>
<dbReference type="SMART" id="SM00304">
    <property type="entry name" value="HAMP"/>
    <property type="match status" value="1"/>
</dbReference>
<dbReference type="PANTHER" id="PTHR43065:SF46">
    <property type="entry name" value="C4-DICARBOXYLATE TRANSPORT SENSOR PROTEIN DCTB"/>
    <property type="match status" value="1"/>
</dbReference>
<reference evidence="20" key="1">
    <citation type="submission" date="2020-12" db="EMBL/GenBank/DDBJ databases">
        <title>Marinomonas arctica sp. nov., a psychrotolerant bacterium isolated from the Arctic.</title>
        <authorList>
            <person name="Zhang Y."/>
        </authorList>
    </citation>
    <scope>NUCLEOTIDE SEQUENCE</scope>
    <source>
        <strain evidence="20">C1424</strain>
    </source>
</reference>
<gene>
    <name evidence="20" type="ORF">I8J31_20325</name>
</gene>
<dbReference type="PROSITE" id="PS50885">
    <property type="entry name" value="HAMP"/>
    <property type="match status" value="1"/>
</dbReference>
<dbReference type="InterPro" id="IPR004358">
    <property type="entry name" value="Sig_transdc_His_kin-like_C"/>
</dbReference>
<dbReference type="InterPro" id="IPR003661">
    <property type="entry name" value="HisK_dim/P_dom"/>
</dbReference>
<dbReference type="RefSeq" id="WP_199470411.1">
    <property type="nucleotide sequence ID" value="NZ_JAEMNX010000044.1"/>
</dbReference>
<keyword evidence="8 17" id="KW-0812">Transmembrane</keyword>
<feature type="transmembrane region" description="Helical" evidence="17">
    <location>
        <begin position="302"/>
        <end position="321"/>
    </location>
</feature>
<dbReference type="SUPFAM" id="SSF55874">
    <property type="entry name" value="ATPase domain of HSP90 chaperone/DNA topoisomerase II/histidine kinase"/>
    <property type="match status" value="1"/>
</dbReference>
<dbReference type="SMART" id="SM00388">
    <property type="entry name" value="HisKA"/>
    <property type="match status" value="1"/>
</dbReference>
<dbReference type="EC" id="2.7.13.3" evidence="3"/>
<keyword evidence="5" id="KW-0997">Cell inner membrane</keyword>
<dbReference type="PRINTS" id="PR00344">
    <property type="entry name" value="BCTRLSENSOR"/>
</dbReference>
<evidence type="ECO:0000313" key="20">
    <source>
        <dbReference type="EMBL" id="MBJ7540018.1"/>
    </source>
</evidence>
<evidence type="ECO:0000256" key="6">
    <source>
        <dbReference type="ARBA" id="ARBA00022553"/>
    </source>
</evidence>
<dbReference type="GO" id="GO:0000155">
    <property type="term" value="F:phosphorelay sensor kinase activity"/>
    <property type="evidence" value="ECO:0007669"/>
    <property type="project" value="InterPro"/>
</dbReference>
<dbReference type="FunFam" id="1.10.287.130:FF:000049">
    <property type="entry name" value="C4-dicarboxylate transport sensor protein DctB"/>
    <property type="match status" value="1"/>
</dbReference>
<evidence type="ECO:0000256" key="10">
    <source>
        <dbReference type="ARBA" id="ARBA00022777"/>
    </source>
</evidence>
<dbReference type="Proteomes" id="UP000628710">
    <property type="component" value="Unassembled WGS sequence"/>
</dbReference>
<dbReference type="GO" id="GO:0005524">
    <property type="term" value="F:ATP binding"/>
    <property type="evidence" value="ECO:0007669"/>
    <property type="project" value="UniProtKB-KW"/>
</dbReference>
<dbReference type="InterPro" id="IPR003660">
    <property type="entry name" value="HAMP_dom"/>
</dbReference>
<keyword evidence="10" id="KW-0418">Kinase</keyword>
<dbReference type="Gene3D" id="6.10.340.10">
    <property type="match status" value="1"/>
</dbReference>
<keyword evidence="7" id="KW-0808">Transferase</keyword>
<evidence type="ECO:0000259" key="18">
    <source>
        <dbReference type="PROSITE" id="PS50109"/>
    </source>
</evidence>
<evidence type="ECO:0000313" key="21">
    <source>
        <dbReference type="Proteomes" id="UP000628710"/>
    </source>
</evidence>
<dbReference type="InterPro" id="IPR005467">
    <property type="entry name" value="His_kinase_dom"/>
</dbReference>
<dbReference type="Gene3D" id="3.30.565.10">
    <property type="entry name" value="Histidine kinase-like ATPase, C-terminal domain"/>
    <property type="match status" value="1"/>
</dbReference>
<evidence type="ECO:0000256" key="12">
    <source>
        <dbReference type="ARBA" id="ARBA00022989"/>
    </source>
</evidence>
<keyword evidence="16" id="KW-0175">Coiled coil</keyword>
<keyword evidence="11" id="KW-0067">ATP-binding</keyword>
<evidence type="ECO:0000256" key="16">
    <source>
        <dbReference type="SAM" id="Coils"/>
    </source>
</evidence>
<evidence type="ECO:0000256" key="8">
    <source>
        <dbReference type="ARBA" id="ARBA00022692"/>
    </source>
</evidence>
<dbReference type="SUPFAM" id="SSF47384">
    <property type="entry name" value="Homodimeric domain of signal transducing histidine kinase"/>
    <property type="match status" value="1"/>
</dbReference>
<dbReference type="PANTHER" id="PTHR43065">
    <property type="entry name" value="SENSOR HISTIDINE KINASE"/>
    <property type="match status" value="1"/>
</dbReference>
<feature type="coiled-coil region" evidence="16">
    <location>
        <begin position="373"/>
        <end position="400"/>
    </location>
</feature>
<name>A0A934JU56_9GAMM</name>
<keyword evidence="14 17" id="KW-0472">Membrane</keyword>
<evidence type="ECO:0000256" key="15">
    <source>
        <dbReference type="ARBA" id="ARBA00073143"/>
    </source>
</evidence>
<feature type="domain" description="HAMP" evidence="19">
    <location>
        <begin position="323"/>
        <end position="375"/>
    </location>
</feature>
<dbReference type="CDD" id="cd00082">
    <property type="entry name" value="HisKA"/>
    <property type="match status" value="1"/>
</dbReference>
<accession>A0A934JU56</accession>
<sequence length="633" mass="71054">MSLPAFSWLRQVGIGGRLFLAFVLISSITLLASGLTTQTYLDLSDRLSLLKYQDIPGLDAAARLNDKNRLIVATAPLLVTADSNVERQQAMTALQGAIKDMDALMRTLPDYNRYFVELITQIQNNLALLNQSVEKREEVRSELTRHSLTIFPFFQTLIPRLNQLPHSEAQEIIEQSLYYFAGLIEKVSNDQSFNELDYTFLRLEALGQQVQQQLHLIKPLSAPFAEDIETLLALSSRQGDLFQLKNEELELRYQQSFFLANSQTHIQQLAVQINQYTNQTNVSISDSLNNAIKLIKASIRNVLLLSLISLAVACAVSWFYVRRNVLERILALQKNMRAIANSQLNTDIQIIGDDEVASMARDLKHFQSTAIEVERTNQKLAAEIEERVAAEAQLKATQSELVQAGKLAALGQLSVGITHEINQPLTAIASYLHTARRHIETKQLDKAHINLQKIRQLLDKIAGITRHLKAFAREAGTELSPVLLHAVIEDTIELMTTSFRDHGCQIEYQASPNLNVDKLHVWAEPIRLEQILVNLLSNAIDALSEAEEQRIQIRVEQDKQWVNIQIKDTGCGISTDSLKQIFDPFFTQKEVGKGLGLGLSISYNIIQDFGGQIRVTSKIGQGSCFTLALQHAE</sequence>
<evidence type="ECO:0000256" key="5">
    <source>
        <dbReference type="ARBA" id="ARBA00022519"/>
    </source>
</evidence>
<dbReference type="PROSITE" id="PS50109">
    <property type="entry name" value="HIS_KIN"/>
    <property type="match status" value="1"/>
</dbReference>
<dbReference type="GO" id="GO:0005886">
    <property type="term" value="C:plasma membrane"/>
    <property type="evidence" value="ECO:0007669"/>
    <property type="project" value="UniProtKB-SubCell"/>
</dbReference>
<comment type="catalytic activity">
    <reaction evidence="1">
        <text>ATP + protein L-histidine = ADP + protein N-phospho-L-histidine.</text>
        <dbReference type="EC" id="2.7.13.3"/>
    </reaction>
</comment>
<dbReference type="InterPro" id="IPR003594">
    <property type="entry name" value="HATPase_dom"/>
</dbReference>
<dbReference type="InterPro" id="IPR036097">
    <property type="entry name" value="HisK_dim/P_sf"/>
</dbReference>
<evidence type="ECO:0000256" key="11">
    <source>
        <dbReference type="ARBA" id="ARBA00022840"/>
    </source>
</evidence>
<keyword evidence="21" id="KW-1185">Reference proteome</keyword>
<keyword evidence="6" id="KW-0597">Phosphoprotein</keyword>
<evidence type="ECO:0000259" key="19">
    <source>
        <dbReference type="PROSITE" id="PS50885"/>
    </source>
</evidence>
<organism evidence="20 21">
    <name type="scientific">Marinomonas transparens</name>
    <dbReference type="NCBI Taxonomy" id="2795388"/>
    <lineage>
        <taxon>Bacteria</taxon>
        <taxon>Pseudomonadati</taxon>
        <taxon>Pseudomonadota</taxon>
        <taxon>Gammaproteobacteria</taxon>
        <taxon>Oceanospirillales</taxon>
        <taxon>Oceanospirillaceae</taxon>
        <taxon>Marinomonas</taxon>
    </lineage>
</organism>
<feature type="transmembrane region" description="Helical" evidence="17">
    <location>
        <begin position="20"/>
        <end position="41"/>
    </location>
</feature>